<dbReference type="EMBL" id="GL871293">
    <property type="protein sequence ID" value="EGC30889.1"/>
    <property type="molecule type" value="Genomic_DNA"/>
</dbReference>
<dbReference type="GeneID" id="10508462"/>
<dbReference type="KEGG" id="dpp:DICPUDRAFT_157323"/>
<dbReference type="eggNOG" id="KOG2980">
    <property type="taxonomic scope" value="Eukaryota"/>
</dbReference>
<dbReference type="AlphaFoldDB" id="F0ZYU5"/>
<evidence type="ECO:0000256" key="6">
    <source>
        <dbReference type="ARBA" id="ARBA00022989"/>
    </source>
</evidence>
<feature type="transmembrane region" description="Helical" evidence="8">
    <location>
        <begin position="269"/>
        <end position="287"/>
    </location>
</feature>
<dbReference type="InterPro" id="IPR022764">
    <property type="entry name" value="Peptidase_S54_rhomboid_dom"/>
</dbReference>
<dbReference type="Gene3D" id="1.20.1540.10">
    <property type="entry name" value="Rhomboid-like"/>
    <property type="match status" value="1"/>
</dbReference>
<dbReference type="FunFam" id="1.20.1540.10:FF:000018">
    <property type="entry name" value="RHOMBOID-like protein 12, mitochondrial"/>
    <property type="match status" value="1"/>
</dbReference>
<dbReference type="Proteomes" id="UP000001064">
    <property type="component" value="Unassembled WGS sequence"/>
</dbReference>
<dbReference type="InterPro" id="IPR035952">
    <property type="entry name" value="Rhomboid-like_sf"/>
</dbReference>
<dbReference type="InParanoid" id="F0ZYU5"/>
<keyword evidence="3 8" id="KW-0812">Transmembrane</keyword>
<dbReference type="PANTHER" id="PTHR43731">
    <property type="entry name" value="RHOMBOID PROTEASE"/>
    <property type="match status" value="1"/>
</dbReference>
<evidence type="ECO:0000256" key="5">
    <source>
        <dbReference type="ARBA" id="ARBA00022946"/>
    </source>
</evidence>
<organism evidence="10 11">
    <name type="scientific">Dictyostelium purpureum</name>
    <name type="common">Slime mold</name>
    <dbReference type="NCBI Taxonomy" id="5786"/>
    <lineage>
        <taxon>Eukaryota</taxon>
        <taxon>Amoebozoa</taxon>
        <taxon>Evosea</taxon>
        <taxon>Eumycetozoa</taxon>
        <taxon>Dictyostelia</taxon>
        <taxon>Dictyosteliales</taxon>
        <taxon>Dictyosteliaceae</taxon>
        <taxon>Dictyostelium</taxon>
    </lineage>
</organism>
<evidence type="ECO:0000256" key="2">
    <source>
        <dbReference type="ARBA" id="ARBA00022670"/>
    </source>
</evidence>
<keyword evidence="2" id="KW-0645">Protease</keyword>
<dbReference type="STRING" id="5786.F0ZYU5"/>
<comment type="subcellular location">
    <subcellularLocation>
        <location evidence="1">Membrane</location>
        <topology evidence="1">Multi-pass membrane protein</topology>
    </subcellularLocation>
</comment>
<sequence length="326" mass="37136">MNKIKFINNNSYTLKFLINEIKLSNITSNQSNGLFKSKSFQTTNAINTNNIKSFFKRSFNSKHSKNQYNNKFENNNSNNNVNSKLQFEFNDKSWSREQKERYFNSTKTSNIIYVLIGINTAAFLYINSNDDYSFQRQIDRGFLLSLDNFFSQPLTLITSFFAHKSFGHFLFNMVGLYTIGPMVLSTIGASSFFGLYMASGIASGLGFLFLQKYYRDQANGHKFDFFGRNTNQYQYSLQRSNQKALGASGAIYGVMATFACLFPKAILNLYGVIPIPAIVAVGGFFAYDIYHEVYKSRTGICHIGHLAGGVYGLGYYFLRLKGRYTH</sequence>
<keyword evidence="4" id="KW-0378">Hydrolase</keyword>
<dbReference type="OMA" id="HINMEHI"/>
<dbReference type="GO" id="GO:0004252">
    <property type="term" value="F:serine-type endopeptidase activity"/>
    <property type="evidence" value="ECO:0000318"/>
    <property type="project" value="GO_Central"/>
</dbReference>
<dbReference type="VEuPathDB" id="AmoebaDB:DICPUDRAFT_157323"/>
<dbReference type="Pfam" id="PF01694">
    <property type="entry name" value="Rhomboid"/>
    <property type="match status" value="1"/>
</dbReference>
<protein>
    <recommendedName>
        <fullName evidence="9">Peptidase S54 rhomboid domain-containing protein</fullName>
    </recommendedName>
</protein>
<accession>F0ZYU5</accession>
<dbReference type="SUPFAM" id="SSF144091">
    <property type="entry name" value="Rhomboid-like"/>
    <property type="match status" value="1"/>
</dbReference>
<evidence type="ECO:0000256" key="8">
    <source>
        <dbReference type="SAM" id="Phobius"/>
    </source>
</evidence>
<dbReference type="GO" id="GO:0016020">
    <property type="term" value="C:membrane"/>
    <property type="evidence" value="ECO:0007669"/>
    <property type="project" value="UniProtKB-SubCell"/>
</dbReference>
<evidence type="ECO:0000313" key="11">
    <source>
        <dbReference type="Proteomes" id="UP000001064"/>
    </source>
</evidence>
<gene>
    <name evidence="10" type="ORF">DICPUDRAFT_157323</name>
</gene>
<evidence type="ECO:0000256" key="7">
    <source>
        <dbReference type="ARBA" id="ARBA00023136"/>
    </source>
</evidence>
<proteinExistence type="predicted"/>
<feature type="transmembrane region" description="Helical" evidence="8">
    <location>
        <begin position="244"/>
        <end position="263"/>
    </location>
</feature>
<feature type="transmembrane region" description="Helical" evidence="8">
    <location>
        <begin position="193"/>
        <end position="210"/>
    </location>
</feature>
<evidence type="ECO:0000256" key="1">
    <source>
        <dbReference type="ARBA" id="ARBA00004141"/>
    </source>
</evidence>
<feature type="transmembrane region" description="Helical" evidence="8">
    <location>
        <begin position="299"/>
        <end position="318"/>
    </location>
</feature>
<dbReference type="OrthoDB" id="418595at2759"/>
<dbReference type="InterPro" id="IPR050925">
    <property type="entry name" value="Rhomboid_protease_S54"/>
</dbReference>
<name>F0ZYU5_DICPU</name>
<evidence type="ECO:0000259" key="9">
    <source>
        <dbReference type="Pfam" id="PF01694"/>
    </source>
</evidence>
<keyword evidence="5" id="KW-0809">Transit peptide</keyword>
<feature type="domain" description="Peptidase S54 rhomboid" evidence="9">
    <location>
        <begin position="152"/>
        <end position="320"/>
    </location>
</feature>
<keyword evidence="7 8" id="KW-0472">Membrane</keyword>
<reference evidence="11" key="1">
    <citation type="journal article" date="2011" name="Genome Biol.">
        <title>Comparative genomics of the social amoebae Dictyostelium discoideum and Dictyostelium purpureum.</title>
        <authorList>
            <consortium name="US DOE Joint Genome Institute (JGI-PGF)"/>
            <person name="Sucgang R."/>
            <person name="Kuo A."/>
            <person name="Tian X."/>
            <person name="Salerno W."/>
            <person name="Parikh A."/>
            <person name="Feasley C.L."/>
            <person name="Dalin E."/>
            <person name="Tu H."/>
            <person name="Huang E."/>
            <person name="Barry K."/>
            <person name="Lindquist E."/>
            <person name="Shapiro H."/>
            <person name="Bruce D."/>
            <person name="Schmutz J."/>
            <person name="Salamov A."/>
            <person name="Fey P."/>
            <person name="Gaudet P."/>
            <person name="Anjard C."/>
            <person name="Babu M.M."/>
            <person name="Basu S."/>
            <person name="Bushmanova Y."/>
            <person name="van der Wel H."/>
            <person name="Katoh-Kurasawa M."/>
            <person name="Dinh C."/>
            <person name="Coutinho P.M."/>
            <person name="Saito T."/>
            <person name="Elias M."/>
            <person name="Schaap P."/>
            <person name="Kay R.R."/>
            <person name="Henrissat B."/>
            <person name="Eichinger L."/>
            <person name="Rivero F."/>
            <person name="Putnam N.H."/>
            <person name="West C.M."/>
            <person name="Loomis W.F."/>
            <person name="Chisholm R.L."/>
            <person name="Shaulsky G."/>
            <person name="Strassmann J.E."/>
            <person name="Queller D.C."/>
            <person name="Kuspa A."/>
            <person name="Grigoriev I.V."/>
        </authorList>
    </citation>
    <scope>NUCLEOTIDE SEQUENCE [LARGE SCALE GENOMIC DNA]</scope>
    <source>
        <strain evidence="11">QSDP1</strain>
    </source>
</reference>
<evidence type="ECO:0000256" key="4">
    <source>
        <dbReference type="ARBA" id="ARBA00022801"/>
    </source>
</evidence>
<dbReference type="RefSeq" id="XP_003292594.1">
    <property type="nucleotide sequence ID" value="XM_003292546.1"/>
</dbReference>
<keyword evidence="6 8" id="KW-1133">Transmembrane helix</keyword>
<feature type="transmembrane region" description="Helical" evidence="8">
    <location>
        <begin position="169"/>
        <end position="187"/>
    </location>
</feature>
<dbReference type="FunCoup" id="F0ZYU5">
    <property type="interactions" value="17"/>
</dbReference>
<evidence type="ECO:0000313" key="10">
    <source>
        <dbReference type="EMBL" id="EGC30889.1"/>
    </source>
</evidence>
<keyword evidence="11" id="KW-1185">Reference proteome</keyword>
<feature type="transmembrane region" description="Helical" evidence="8">
    <location>
        <begin position="111"/>
        <end position="128"/>
    </location>
</feature>
<dbReference type="GO" id="GO:0006508">
    <property type="term" value="P:proteolysis"/>
    <property type="evidence" value="ECO:0007669"/>
    <property type="project" value="UniProtKB-KW"/>
</dbReference>
<evidence type="ECO:0000256" key="3">
    <source>
        <dbReference type="ARBA" id="ARBA00022692"/>
    </source>
</evidence>
<dbReference type="PANTHER" id="PTHR43731:SF32">
    <property type="entry name" value="PEPTIDASE S54 RHOMBOID DOMAIN-CONTAINING PROTEIN-RELATED"/>
    <property type="match status" value="1"/>
</dbReference>